<evidence type="ECO:0000313" key="2">
    <source>
        <dbReference type="Proteomes" id="UP000306050"/>
    </source>
</evidence>
<dbReference type="OrthoDB" id="2543488at2759"/>
<organism evidence="1 2">
    <name type="scientific">Sporisorium graminicola</name>
    <dbReference type="NCBI Taxonomy" id="280036"/>
    <lineage>
        <taxon>Eukaryota</taxon>
        <taxon>Fungi</taxon>
        <taxon>Dikarya</taxon>
        <taxon>Basidiomycota</taxon>
        <taxon>Ustilaginomycotina</taxon>
        <taxon>Ustilaginomycetes</taxon>
        <taxon>Ustilaginales</taxon>
        <taxon>Ustilaginaceae</taxon>
        <taxon>Sporisorium</taxon>
    </lineage>
</organism>
<protein>
    <submittedName>
        <fullName evidence="1">Uncharacterized protein</fullName>
    </submittedName>
</protein>
<gene>
    <name evidence="1" type="ORF">EX895_003464</name>
</gene>
<keyword evidence="2" id="KW-1185">Reference proteome</keyword>
<dbReference type="AlphaFoldDB" id="A0A4U7KSL6"/>
<name>A0A4U7KSL6_9BASI</name>
<sequence>MVEMSEGFSAEDWRLIGTELDARHPDRASSWEVVPDGLLVRMWTIDNINDITYGPFAIKPENRSLVEHQVNQMNTAPCPLGDSCPSRGIPQEGLTTEEWEALNRAVHQNEKTSYVMVHDGLVVRQHTVEGDEVEGDETSITFGPFAIATQYRPQVEDFVRASSANQ</sequence>
<dbReference type="EMBL" id="SRRM01000013">
    <property type="protein sequence ID" value="TKY87450.1"/>
    <property type="molecule type" value="Genomic_DNA"/>
</dbReference>
<dbReference type="RefSeq" id="XP_029739435.1">
    <property type="nucleotide sequence ID" value="XM_029884062.1"/>
</dbReference>
<accession>A0A4U7KSL6</accession>
<dbReference type="Proteomes" id="UP000306050">
    <property type="component" value="Chromosome SGRAM_21"/>
</dbReference>
<evidence type="ECO:0000313" key="1">
    <source>
        <dbReference type="EMBL" id="TKY87450.1"/>
    </source>
</evidence>
<comment type="caution">
    <text evidence="1">The sequence shown here is derived from an EMBL/GenBank/DDBJ whole genome shotgun (WGS) entry which is preliminary data.</text>
</comment>
<dbReference type="KEGG" id="sgra:EX895_003464"/>
<proteinExistence type="predicted"/>
<reference evidence="1 2" key="1">
    <citation type="submission" date="2019-05" db="EMBL/GenBank/DDBJ databases">
        <title>Sporisorium graminicola CBS 10092 draft sequencing and annotation.</title>
        <authorList>
            <person name="Solano-Gonzalez S."/>
            <person name="Caddick M.X."/>
            <person name="Darby A."/>
        </authorList>
    </citation>
    <scope>NUCLEOTIDE SEQUENCE [LARGE SCALE GENOMIC DNA]</scope>
    <source>
        <strain evidence="1 2">CBS 10092</strain>
    </source>
</reference>
<dbReference type="GeneID" id="40726359"/>